<name>A0A2N7VFJ4_9BURK</name>
<evidence type="ECO:0000256" key="4">
    <source>
        <dbReference type="ARBA" id="ARBA00022452"/>
    </source>
</evidence>
<evidence type="ECO:0000313" key="13">
    <source>
        <dbReference type="EMBL" id="PMS15915.1"/>
    </source>
</evidence>
<evidence type="ECO:0000256" key="7">
    <source>
        <dbReference type="ARBA" id="ARBA00023065"/>
    </source>
</evidence>
<dbReference type="InterPro" id="IPR050298">
    <property type="entry name" value="Gram-neg_bact_OMP"/>
</dbReference>
<reference evidence="13 14" key="1">
    <citation type="submission" date="2018-01" db="EMBL/GenBank/DDBJ databases">
        <title>Whole genome analyses suggest that Burkholderia sensu lato contains two further novel genera in the rhizoxinica-symbiotica group Mycetohabitans gen. nov., and Trinickia gen. nov.: implications for the evolution of diazotrophy and nodulation in the Burkholderiaceae.</title>
        <authorList>
            <person name="Estrada-de los Santos P."/>
            <person name="Palmer M."/>
            <person name="Chavez-Ramirez B."/>
            <person name="Beukes C."/>
            <person name="Steenkamp E.T."/>
            <person name="Hirsch A.M."/>
            <person name="Manyaka P."/>
            <person name="Maluk M."/>
            <person name="Lafos M."/>
            <person name="Crook M."/>
            <person name="Gross E."/>
            <person name="Simon M.F."/>
            <person name="Bueno dos Reis Junior F."/>
            <person name="Poole P.S."/>
            <person name="Venter S.N."/>
            <person name="James E.K."/>
        </authorList>
    </citation>
    <scope>NUCLEOTIDE SEQUENCE [LARGE SCALE GENOMIC DNA]</scope>
    <source>
        <strain evidence="13 14">GP25-8</strain>
    </source>
</reference>
<evidence type="ECO:0000259" key="12">
    <source>
        <dbReference type="Pfam" id="PF13609"/>
    </source>
</evidence>
<dbReference type="Gene3D" id="2.40.160.10">
    <property type="entry name" value="Porin"/>
    <property type="match status" value="1"/>
</dbReference>
<comment type="subunit">
    <text evidence="2">Homotrimer.</text>
</comment>
<evidence type="ECO:0000256" key="11">
    <source>
        <dbReference type="SAM" id="SignalP"/>
    </source>
</evidence>
<proteinExistence type="predicted"/>
<dbReference type="PANTHER" id="PTHR34501">
    <property type="entry name" value="PROTEIN YDDL-RELATED"/>
    <property type="match status" value="1"/>
</dbReference>
<feature type="signal peptide" evidence="11">
    <location>
        <begin position="1"/>
        <end position="38"/>
    </location>
</feature>
<keyword evidence="8" id="KW-0626">Porin</keyword>
<evidence type="ECO:0000256" key="2">
    <source>
        <dbReference type="ARBA" id="ARBA00011233"/>
    </source>
</evidence>
<dbReference type="PRINTS" id="PR00184">
    <property type="entry name" value="NEISSPPORIN"/>
</dbReference>
<keyword evidence="6 11" id="KW-0732">Signal</keyword>
<keyword evidence="9" id="KW-0472">Membrane</keyword>
<dbReference type="GO" id="GO:0015288">
    <property type="term" value="F:porin activity"/>
    <property type="evidence" value="ECO:0007669"/>
    <property type="project" value="UniProtKB-KW"/>
</dbReference>
<feature type="chain" id="PRO_5014821516" description="Porin domain-containing protein" evidence="11">
    <location>
        <begin position="39"/>
        <end position="376"/>
    </location>
</feature>
<dbReference type="InterPro" id="IPR002299">
    <property type="entry name" value="Porin_Neis"/>
</dbReference>
<dbReference type="GO" id="GO:0009279">
    <property type="term" value="C:cell outer membrane"/>
    <property type="evidence" value="ECO:0007669"/>
    <property type="project" value="UniProtKB-SubCell"/>
</dbReference>
<gene>
    <name evidence="13" type="ORF">C0Z19_26895</name>
</gene>
<dbReference type="GO" id="GO:0006811">
    <property type="term" value="P:monoatomic ion transport"/>
    <property type="evidence" value="ECO:0007669"/>
    <property type="project" value="UniProtKB-KW"/>
</dbReference>
<dbReference type="Proteomes" id="UP000235347">
    <property type="component" value="Unassembled WGS sequence"/>
</dbReference>
<evidence type="ECO:0000256" key="10">
    <source>
        <dbReference type="ARBA" id="ARBA00023237"/>
    </source>
</evidence>
<evidence type="ECO:0000256" key="9">
    <source>
        <dbReference type="ARBA" id="ARBA00023136"/>
    </source>
</evidence>
<dbReference type="InterPro" id="IPR033900">
    <property type="entry name" value="Gram_neg_porin_domain"/>
</dbReference>
<keyword evidence="14" id="KW-1185">Reference proteome</keyword>
<keyword evidence="4" id="KW-1134">Transmembrane beta strand</keyword>
<evidence type="ECO:0000313" key="14">
    <source>
        <dbReference type="Proteomes" id="UP000235347"/>
    </source>
</evidence>
<accession>A0A2N7VFJ4</accession>
<comment type="subcellular location">
    <subcellularLocation>
        <location evidence="1">Cell outer membrane</location>
        <topology evidence="1">Multi-pass membrane protein</topology>
    </subcellularLocation>
</comment>
<comment type="caution">
    <text evidence="13">The sequence shown here is derived from an EMBL/GenBank/DDBJ whole genome shotgun (WGS) entry which is preliminary data.</text>
</comment>
<keyword evidence="5" id="KW-0812">Transmembrane</keyword>
<keyword evidence="7" id="KW-0406">Ion transport</keyword>
<sequence length="376" mass="39248">MLVSETKLKSSNQPTLRRFAVAFASLGAAMAVARPASASVTLYGLMDMGVDYVSNEGHGASLKLTSGELQQSRFGLLGTEDLSDGMQAIFKLENGFNAANGALGAAGTLWSREARVGLVTRAGSVSLGLQPASMVDYLGKYTASMLVYGPAYYSAHPGNYDRVLNFPISNSIKYTTPLLGGFSASALFGFGGQPGSITAQSTWSFGVGYDQGPLSIGAGYMKVNGPIGTAGILASTANPFTTTNANDALQTYGVGGSYEIGSSLLFALFTQAQFRDADTKARTYELGVKSVVAHFWTLGGDISHTDVSDHHAHLTTLSVSAAYALSKRTDAYGTFAVERASGTNIDGTPLAAQLFALGAASSGTQSVFRIALRHKF</sequence>
<evidence type="ECO:0000256" key="3">
    <source>
        <dbReference type="ARBA" id="ARBA00022448"/>
    </source>
</evidence>
<evidence type="ECO:0000256" key="1">
    <source>
        <dbReference type="ARBA" id="ARBA00004571"/>
    </source>
</evidence>
<feature type="domain" description="Porin" evidence="12">
    <location>
        <begin position="28"/>
        <end position="342"/>
    </location>
</feature>
<organism evidence="13 14">
    <name type="scientific">Trinickia soli</name>
    <dbReference type="NCBI Taxonomy" id="380675"/>
    <lineage>
        <taxon>Bacteria</taxon>
        <taxon>Pseudomonadati</taxon>
        <taxon>Pseudomonadota</taxon>
        <taxon>Betaproteobacteria</taxon>
        <taxon>Burkholderiales</taxon>
        <taxon>Burkholderiaceae</taxon>
        <taxon>Trinickia</taxon>
    </lineage>
</organism>
<dbReference type="InterPro" id="IPR023614">
    <property type="entry name" value="Porin_dom_sf"/>
</dbReference>
<dbReference type="GO" id="GO:0046930">
    <property type="term" value="C:pore complex"/>
    <property type="evidence" value="ECO:0007669"/>
    <property type="project" value="UniProtKB-KW"/>
</dbReference>
<dbReference type="SUPFAM" id="SSF56935">
    <property type="entry name" value="Porins"/>
    <property type="match status" value="1"/>
</dbReference>
<evidence type="ECO:0000256" key="5">
    <source>
        <dbReference type="ARBA" id="ARBA00022692"/>
    </source>
</evidence>
<dbReference type="PANTHER" id="PTHR34501:SF9">
    <property type="entry name" value="MAJOR OUTER MEMBRANE PROTEIN P.IA"/>
    <property type="match status" value="1"/>
</dbReference>
<dbReference type="EMBL" id="PNYB01000041">
    <property type="protein sequence ID" value="PMS15915.1"/>
    <property type="molecule type" value="Genomic_DNA"/>
</dbReference>
<dbReference type="Pfam" id="PF13609">
    <property type="entry name" value="Porin_4"/>
    <property type="match status" value="1"/>
</dbReference>
<protein>
    <recommendedName>
        <fullName evidence="12">Porin domain-containing protein</fullName>
    </recommendedName>
</protein>
<dbReference type="AlphaFoldDB" id="A0A2N7VFJ4"/>
<keyword evidence="3" id="KW-0813">Transport</keyword>
<keyword evidence="10" id="KW-0998">Cell outer membrane</keyword>
<evidence type="ECO:0000256" key="6">
    <source>
        <dbReference type="ARBA" id="ARBA00022729"/>
    </source>
</evidence>
<evidence type="ECO:0000256" key="8">
    <source>
        <dbReference type="ARBA" id="ARBA00023114"/>
    </source>
</evidence>
<dbReference type="CDD" id="cd00342">
    <property type="entry name" value="gram_neg_porins"/>
    <property type="match status" value="1"/>
</dbReference>